<evidence type="ECO:0000256" key="10">
    <source>
        <dbReference type="RuleBase" id="RU361208"/>
    </source>
</evidence>
<keyword evidence="8 10" id="KW-0326">Glycosidase</keyword>
<dbReference type="GO" id="GO:0000272">
    <property type="term" value="P:polysaccharide catabolic process"/>
    <property type="evidence" value="ECO:0007669"/>
    <property type="project" value="UniProtKB-KW"/>
</dbReference>
<dbReference type="InterPro" id="IPR009939">
    <property type="entry name" value="Chitosanase_fungal"/>
</dbReference>
<keyword evidence="7" id="KW-0119">Carbohydrate metabolism</keyword>
<feature type="chain" id="PRO_5041765513" description="Endo-chitosanase" evidence="10">
    <location>
        <begin position="23"/>
        <end position="389"/>
    </location>
</feature>
<organism evidence="12 13">
    <name type="scientific">Mycena pura</name>
    <dbReference type="NCBI Taxonomy" id="153505"/>
    <lineage>
        <taxon>Eukaryota</taxon>
        <taxon>Fungi</taxon>
        <taxon>Dikarya</taxon>
        <taxon>Basidiomycota</taxon>
        <taxon>Agaricomycotina</taxon>
        <taxon>Agaricomycetes</taxon>
        <taxon>Agaricomycetidae</taxon>
        <taxon>Agaricales</taxon>
        <taxon>Marasmiineae</taxon>
        <taxon>Mycenaceae</taxon>
        <taxon>Mycena</taxon>
    </lineage>
</organism>
<evidence type="ECO:0000256" key="2">
    <source>
        <dbReference type="ARBA" id="ARBA00004613"/>
    </source>
</evidence>
<evidence type="ECO:0000256" key="11">
    <source>
        <dbReference type="SAM" id="MobiDB-lite"/>
    </source>
</evidence>
<name>A0AAD7E2A4_9AGAR</name>
<comment type="similarity">
    <text evidence="3 10">Belongs to the glycosyl hydrolase 75 family.</text>
</comment>
<feature type="region of interest" description="Disordered" evidence="11">
    <location>
        <begin position="89"/>
        <end position="116"/>
    </location>
</feature>
<evidence type="ECO:0000256" key="9">
    <source>
        <dbReference type="ARBA" id="ARBA00023326"/>
    </source>
</evidence>
<dbReference type="GO" id="GO:0005576">
    <property type="term" value="C:extracellular region"/>
    <property type="evidence" value="ECO:0007669"/>
    <property type="project" value="UniProtKB-SubCell"/>
</dbReference>
<gene>
    <name evidence="12" type="ORF">GGX14DRAFT_657960</name>
</gene>
<dbReference type="Proteomes" id="UP001219525">
    <property type="component" value="Unassembled WGS sequence"/>
</dbReference>
<comment type="subcellular location">
    <subcellularLocation>
        <location evidence="2 10">Secreted</location>
    </subcellularLocation>
</comment>
<comment type="catalytic activity">
    <reaction evidence="1 10">
        <text>Endohydrolysis of beta-(1-&gt;4)-linkages between D-glucosamine residues in a partly acetylated chitosan.</text>
        <dbReference type="EC" id="3.2.1.132"/>
    </reaction>
</comment>
<evidence type="ECO:0000256" key="8">
    <source>
        <dbReference type="ARBA" id="ARBA00023295"/>
    </source>
</evidence>
<evidence type="ECO:0000313" key="12">
    <source>
        <dbReference type="EMBL" id="KAJ7223343.1"/>
    </source>
</evidence>
<dbReference type="EC" id="3.2.1.132" evidence="10"/>
<keyword evidence="4" id="KW-0964">Secreted</keyword>
<keyword evidence="13" id="KW-1185">Reference proteome</keyword>
<evidence type="ECO:0000256" key="6">
    <source>
        <dbReference type="ARBA" id="ARBA00022801"/>
    </source>
</evidence>
<evidence type="ECO:0000256" key="4">
    <source>
        <dbReference type="ARBA" id="ARBA00022525"/>
    </source>
</evidence>
<dbReference type="EMBL" id="JARJCW010000006">
    <property type="protein sequence ID" value="KAJ7223343.1"/>
    <property type="molecule type" value="Genomic_DNA"/>
</dbReference>
<evidence type="ECO:0000256" key="1">
    <source>
        <dbReference type="ARBA" id="ARBA00000405"/>
    </source>
</evidence>
<proteinExistence type="inferred from homology"/>
<evidence type="ECO:0000313" key="13">
    <source>
        <dbReference type="Proteomes" id="UP001219525"/>
    </source>
</evidence>
<keyword evidence="5 10" id="KW-0732">Signal</keyword>
<dbReference type="GO" id="GO:0016977">
    <property type="term" value="F:chitosanase activity"/>
    <property type="evidence" value="ECO:0007669"/>
    <property type="project" value="UniProtKB-EC"/>
</dbReference>
<comment type="function">
    <text evidence="10">Chitosanase catalyzing the endo-type cleavage of chitosan, the deacylated form of chitin. Chitosanase may be crucial in the degradation of the deacetylated portion of chitin in the fungal cell wall.</text>
</comment>
<dbReference type="PANTHER" id="PTHR42061:SF4">
    <property type="entry name" value="ENDO-CHITOSANASE"/>
    <property type="match status" value="1"/>
</dbReference>
<feature type="region of interest" description="Disordered" evidence="11">
    <location>
        <begin position="65"/>
        <end position="84"/>
    </location>
</feature>
<feature type="region of interest" description="Disordered" evidence="11">
    <location>
        <begin position="162"/>
        <end position="222"/>
    </location>
</feature>
<protein>
    <recommendedName>
        <fullName evidence="10">Endo-chitosanase</fullName>
        <ecNumber evidence="10">3.2.1.132</ecNumber>
    </recommendedName>
</protein>
<accession>A0AAD7E2A4</accession>
<evidence type="ECO:0000256" key="5">
    <source>
        <dbReference type="ARBA" id="ARBA00022729"/>
    </source>
</evidence>
<dbReference type="AlphaFoldDB" id="A0AAD7E2A4"/>
<keyword evidence="6 10" id="KW-0378">Hydrolase</keyword>
<dbReference type="Pfam" id="PF07335">
    <property type="entry name" value="Glyco_hydro_75"/>
    <property type="match status" value="1"/>
</dbReference>
<comment type="caution">
    <text evidence="12">The sequence shown here is derived from an EMBL/GenBank/DDBJ whole genome shotgun (WGS) entry which is preliminary data.</text>
</comment>
<evidence type="ECO:0000256" key="3">
    <source>
        <dbReference type="ARBA" id="ARBA00007799"/>
    </source>
</evidence>
<feature type="compositionally biased region" description="Acidic residues" evidence="11">
    <location>
        <begin position="204"/>
        <end position="214"/>
    </location>
</feature>
<feature type="compositionally biased region" description="Low complexity" evidence="11">
    <location>
        <begin position="174"/>
        <end position="198"/>
    </location>
</feature>
<reference evidence="12" key="1">
    <citation type="submission" date="2023-03" db="EMBL/GenBank/DDBJ databases">
        <title>Massive genome expansion in bonnet fungi (Mycena s.s.) driven by repeated elements and novel gene families across ecological guilds.</title>
        <authorList>
            <consortium name="Lawrence Berkeley National Laboratory"/>
            <person name="Harder C.B."/>
            <person name="Miyauchi S."/>
            <person name="Viragh M."/>
            <person name="Kuo A."/>
            <person name="Thoen E."/>
            <person name="Andreopoulos B."/>
            <person name="Lu D."/>
            <person name="Skrede I."/>
            <person name="Drula E."/>
            <person name="Henrissat B."/>
            <person name="Morin E."/>
            <person name="Kohler A."/>
            <person name="Barry K."/>
            <person name="LaButti K."/>
            <person name="Morin E."/>
            <person name="Salamov A."/>
            <person name="Lipzen A."/>
            <person name="Mereny Z."/>
            <person name="Hegedus B."/>
            <person name="Baldrian P."/>
            <person name="Stursova M."/>
            <person name="Weitz H."/>
            <person name="Taylor A."/>
            <person name="Grigoriev I.V."/>
            <person name="Nagy L.G."/>
            <person name="Martin F."/>
            <person name="Kauserud H."/>
        </authorList>
    </citation>
    <scope>NUCLEOTIDE SEQUENCE</scope>
    <source>
        <strain evidence="12">9144</strain>
    </source>
</reference>
<keyword evidence="9 10" id="KW-0624">Polysaccharide degradation</keyword>
<feature type="signal peptide" evidence="10">
    <location>
        <begin position="1"/>
        <end position="22"/>
    </location>
</feature>
<sequence>MQLTSLQRALAASILLATLTVAAPVQSGDSDASQTADLDASASTSVLLPSSSVIAALTQRDTAPVQSGDTAASQTADLEASASTSIALPESSVAGVDPTPTQPAVKRSSESTTSGVGFAADPAINVAAIYSAVQAATASPLPSGSYPTSPDKGATQVQIYGDWLSLGGGGDGGPASSESSASGPDSSVMPMPSPSASANATGDPDSDPDSDDDGTNDRRGAAGGVSAFSFIADMDTDCDGPDDNCKGNTDGQSQTSFGALDATKVPYFVLPLDFTVKNKDILKANALGAIICDGKMFYGIYGDQDNDNPQVIGEASILMGQTCFPNDSIDGSQGHNTADVAYIVFGSQVPDGVENSSIDIGALKTLGDAQVKLLQDALGITGSGTATNQ</sequence>
<evidence type="ECO:0000256" key="7">
    <source>
        <dbReference type="ARBA" id="ARBA00023277"/>
    </source>
</evidence>
<dbReference type="PANTHER" id="PTHR42061">
    <property type="entry name" value="ENDO-CHITOSANASE"/>
    <property type="match status" value="1"/>
</dbReference>